<dbReference type="Proteomes" id="UP000471745">
    <property type="component" value="Unassembled WGS sequence"/>
</dbReference>
<comment type="caution">
    <text evidence="1">The sequence shown here is derived from an EMBL/GenBank/DDBJ whole genome shotgun (WGS) entry which is preliminary data.</text>
</comment>
<proteinExistence type="predicted"/>
<reference evidence="1 2" key="1">
    <citation type="submission" date="2020-01" db="EMBL/GenBank/DDBJ databases">
        <title>Insect and environment-associated Actinomycetes.</title>
        <authorList>
            <person name="Currrie C."/>
            <person name="Chevrette M."/>
            <person name="Carlson C."/>
            <person name="Stubbendieck R."/>
            <person name="Wendt-Pienkowski E."/>
        </authorList>
    </citation>
    <scope>NUCLEOTIDE SEQUENCE [LARGE SCALE GENOMIC DNA]</scope>
    <source>
        <strain evidence="1 2">SID8189</strain>
    </source>
</reference>
<evidence type="ECO:0000313" key="1">
    <source>
        <dbReference type="EMBL" id="NEC48145.1"/>
    </source>
</evidence>
<organism evidence="1 2">
    <name type="scientific">Actinospica acidiphila</name>
    <dbReference type="NCBI Taxonomy" id="304899"/>
    <lineage>
        <taxon>Bacteria</taxon>
        <taxon>Bacillati</taxon>
        <taxon>Actinomycetota</taxon>
        <taxon>Actinomycetes</taxon>
        <taxon>Catenulisporales</taxon>
        <taxon>Actinospicaceae</taxon>
        <taxon>Actinospica</taxon>
    </lineage>
</organism>
<dbReference type="AlphaFoldDB" id="A0A9X5CGF2"/>
<name>A0A9X5CGF2_9ACTN</name>
<dbReference type="Gene3D" id="1.10.8.100">
    <property type="entry name" value="Ribosomal RNA adenine dimethylase-like, domain 2"/>
    <property type="match status" value="1"/>
</dbReference>
<sequence>AAEAALVAAGVPPQARGESLTVEEFARIAEHKDAGHEEQAPQ</sequence>
<feature type="non-terminal residue" evidence="1">
    <location>
        <position position="1"/>
    </location>
</feature>
<protein>
    <submittedName>
        <fullName evidence="1">16S rRNA (Adenine(1518)-N(6)/adenine(1519)-N(6))-dimethyltransferase</fullName>
    </submittedName>
</protein>
<gene>
    <name evidence="1" type="ORF">G3I18_06095</name>
</gene>
<evidence type="ECO:0000313" key="2">
    <source>
        <dbReference type="Proteomes" id="UP000471745"/>
    </source>
</evidence>
<dbReference type="InterPro" id="IPR023165">
    <property type="entry name" value="rRNA_Ade_diMease-like_C"/>
</dbReference>
<dbReference type="EMBL" id="JAAGNA010000203">
    <property type="protein sequence ID" value="NEC48145.1"/>
    <property type="molecule type" value="Genomic_DNA"/>
</dbReference>
<accession>A0A9X5CGF2</accession>
<keyword evidence="2" id="KW-1185">Reference proteome</keyword>